<evidence type="ECO:0000256" key="1">
    <source>
        <dbReference type="SAM" id="MobiDB-lite"/>
    </source>
</evidence>
<dbReference type="Proteomes" id="UP001498398">
    <property type="component" value="Unassembled WGS sequence"/>
</dbReference>
<comment type="caution">
    <text evidence="2">The sequence shown here is derived from an EMBL/GenBank/DDBJ whole genome shotgun (WGS) entry which is preliminary data.</text>
</comment>
<dbReference type="Gene3D" id="3.50.50.60">
    <property type="entry name" value="FAD/NAD(P)-binding domain"/>
    <property type="match status" value="1"/>
</dbReference>
<evidence type="ECO:0000313" key="3">
    <source>
        <dbReference type="Proteomes" id="UP001498398"/>
    </source>
</evidence>
<reference evidence="2 3" key="1">
    <citation type="submission" date="2024-01" db="EMBL/GenBank/DDBJ databases">
        <title>A draft genome for the cacao thread blight pathogen Marasmiellus scandens.</title>
        <authorList>
            <person name="Baruah I.K."/>
            <person name="Leung J."/>
            <person name="Bukari Y."/>
            <person name="Amoako-Attah I."/>
            <person name="Meinhardt L.W."/>
            <person name="Bailey B.A."/>
            <person name="Cohen S.P."/>
        </authorList>
    </citation>
    <scope>NUCLEOTIDE SEQUENCE [LARGE SCALE GENOMIC DNA]</scope>
    <source>
        <strain evidence="2 3">GH-19</strain>
    </source>
</reference>
<dbReference type="InterPro" id="IPR036188">
    <property type="entry name" value="FAD/NAD-bd_sf"/>
</dbReference>
<sequence>MGKPDALSCRTDHGTGAVPASPRLRGAATPGDIGTLTEEMQSLGTSDYRGYYGWPSSKDEEEDSYTLPLVMKEADHNALNVLQASYIFLRETSASDWDNFKIEGWTARDLLPLMKRLENYQKPVNNDTHRYDGPIAISNGGSVSALAHDFLHAADTIGIPFSNDTQDLDTAHASEIWAKYINRHTGRLSVLQQFPNEGLWILLGLKDYRT</sequence>
<name>A0ABR1ILD6_9AGAR</name>
<protein>
    <submittedName>
        <fullName evidence="2">Uncharacterized protein</fullName>
    </submittedName>
</protein>
<evidence type="ECO:0000313" key="2">
    <source>
        <dbReference type="EMBL" id="KAK7433731.1"/>
    </source>
</evidence>
<proteinExistence type="predicted"/>
<organism evidence="2 3">
    <name type="scientific">Marasmiellus scandens</name>
    <dbReference type="NCBI Taxonomy" id="2682957"/>
    <lineage>
        <taxon>Eukaryota</taxon>
        <taxon>Fungi</taxon>
        <taxon>Dikarya</taxon>
        <taxon>Basidiomycota</taxon>
        <taxon>Agaricomycotina</taxon>
        <taxon>Agaricomycetes</taxon>
        <taxon>Agaricomycetidae</taxon>
        <taxon>Agaricales</taxon>
        <taxon>Marasmiineae</taxon>
        <taxon>Omphalotaceae</taxon>
        <taxon>Marasmiellus</taxon>
    </lineage>
</organism>
<keyword evidence="3" id="KW-1185">Reference proteome</keyword>
<feature type="region of interest" description="Disordered" evidence="1">
    <location>
        <begin position="1"/>
        <end position="29"/>
    </location>
</feature>
<accession>A0ABR1ILD6</accession>
<dbReference type="Gene3D" id="3.30.410.40">
    <property type="match status" value="1"/>
</dbReference>
<dbReference type="EMBL" id="JBANRG010000142">
    <property type="protein sequence ID" value="KAK7433731.1"/>
    <property type="molecule type" value="Genomic_DNA"/>
</dbReference>
<gene>
    <name evidence="2" type="ORF">VKT23_020612</name>
</gene>